<evidence type="ECO:0000313" key="1">
    <source>
        <dbReference type="EMBL" id="UVC18572.1"/>
    </source>
</evidence>
<dbReference type="EMBL" id="CP062229">
    <property type="protein sequence ID" value="UVC18572.1"/>
    <property type="molecule type" value="Genomic_DNA"/>
</dbReference>
<dbReference type="RefSeq" id="WP_258123466.1">
    <property type="nucleotide sequence ID" value="NZ_CP062229.1"/>
</dbReference>
<dbReference type="Proteomes" id="UP001058098">
    <property type="component" value="Chromosome"/>
</dbReference>
<accession>A0ABY5R7E4</accession>
<reference evidence="1" key="1">
    <citation type="submission" date="2020-09" db="EMBL/GenBank/DDBJ databases">
        <title>Rhizobia associated with sainfoin plants.</title>
        <authorList>
            <person name="Asharfi S."/>
            <person name="Kuzmanovic N."/>
            <person name="Bunk B."/>
            <person name="Sproeer C."/>
            <person name="Becker M."/>
            <person name="Thuenen T."/>
        </authorList>
    </citation>
    <scope>NUCLEOTIDE SEQUENCE</scope>
    <source>
        <strain evidence="1">OM4</strain>
    </source>
</reference>
<evidence type="ECO:0000313" key="2">
    <source>
        <dbReference type="Proteomes" id="UP001058098"/>
    </source>
</evidence>
<proteinExistence type="predicted"/>
<keyword evidence="2" id="KW-1185">Reference proteome</keyword>
<organism evidence="1 2">
    <name type="scientific">Mesorhizobium onobrychidis</name>
    <dbReference type="NCBI Taxonomy" id="2775404"/>
    <lineage>
        <taxon>Bacteria</taxon>
        <taxon>Pseudomonadati</taxon>
        <taxon>Pseudomonadota</taxon>
        <taxon>Alphaproteobacteria</taxon>
        <taxon>Hyphomicrobiales</taxon>
        <taxon>Phyllobacteriaceae</taxon>
        <taxon>Mesorhizobium</taxon>
    </lineage>
</organism>
<sequence>MGVLSIGDDLQVWGGGRRIIYSIIEYAIGMVGEKPYLTILKESFDRGYNHADLAVLTRDELSEFRDAAASYTRNIQWKREGLKDCEGLMQGLLGLVDARLAQLTTH</sequence>
<protein>
    <submittedName>
        <fullName evidence="1">Uncharacterized protein</fullName>
    </submittedName>
</protein>
<name>A0ABY5R7E4_9HYPH</name>
<gene>
    <name evidence="1" type="ORF">IHQ72_16755</name>
</gene>